<dbReference type="Gene3D" id="1.20.5.170">
    <property type="match status" value="1"/>
</dbReference>
<keyword evidence="3" id="KW-0732">Signal</keyword>
<accession>A0ABU6S2I1</accession>
<organism evidence="4 5">
    <name type="scientific">Stylosanthes scabra</name>
    <dbReference type="NCBI Taxonomy" id="79078"/>
    <lineage>
        <taxon>Eukaryota</taxon>
        <taxon>Viridiplantae</taxon>
        <taxon>Streptophyta</taxon>
        <taxon>Embryophyta</taxon>
        <taxon>Tracheophyta</taxon>
        <taxon>Spermatophyta</taxon>
        <taxon>Magnoliopsida</taxon>
        <taxon>eudicotyledons</taxon>
        <taxon>Gunneridae</taxon>
        <taxon>Pentapetalae</taxon>
        <taxon>rosids</taxon>
        <taxon>fabids</taxon>
        <taxon>Fabales</taxon>
        <taxon>Fabaceae</taxon>
        <taxon>Papilionoideae</taxon>
        <taxon>50 kb inversion clade</taxon>
        <taxon>dalbergioids sensu lato</taxon>
        <taxon>Dalbergieae</taxon>
        <taxon>Pterocarpus clade</taxon>
        <taxon>Stylosanthes</taxon>
    </lineage>
</organism>
<keyword evidence="2" id="KW-0472">Membrane</keyword>
<protein>
    <submittedName>
        <fullName evidence="4">Uncharacterized protein</fullName>
    </submittedName>
</protein>
<dbReference type="EMBL" id="JASCZI010060420">
    <property type="protein sequence ID" value="MED6130616.1"/>
    <property type="molecule type" value="Genomic_DNA"/>
</dbReference>
<sequence>MTFPLSLLLSNSITVFVFLALSPLLHSSLSASAEPTNQFTSQIHQINLKIVHLESVLEENNNKLKERDAYLEQVENRMNEMSEKILLLQSTLSKMKADSLDAERRVEALEEEVQQLWSAMRRNNFELHILKSKAQDTEKTLEEITSRVEKMSNIVTEQWIQVQHLEQALHVTKMRTLKVQRLASFTRCTFLRIINTLLDDLQALYSYVSAKGTSVSSHVSQAMDQFKRCYSMARKYHHQLQGVIKDLMKRNDLTASLANDELIFFLASAVIIFPAISAWILLSSS</sequence>
<keyword evidence="1" id="KW-0175">Coiled coil</keyword>
<proteinExistence type="predicted"/>
<evidence type="ECO:0000256" key="2">
    <source>
        <dbReference type="SAM" id="Phobius"/>
    </source>
</evidence>
<comment type="caution">
    <text evidence="4">The sequence shown here is derived from an EMBL/GenBank/DDBJ whole genome shotgun (WGS) entry which is preliminary data.</text>
</comment>
<evidence type="ECO:0000313" key="5">
    <source>
        <dbReference type="Proteomes" id="UP001341840"/>
    </source>
</evidence>
<evidence type="ECO:0000313" key="4">
    <source>
        <dbReference type="EMBL" id="MED6130616.1"/>
    </source>
</evidence>
<keyword evidence="2" id="KW-0812">Transmembrane</keyword>
<dbReference type="PANTHER" id="PTHR34360">
    <property type="entry name" value="OS08G0519400 PROTEIN"/>
    <property type="match status" value="1"/>
</dbReference>
<feature type="coiled-coil region" evidence="1">
    <location>
        <begin position="53"/>
        <end position="154"/>
    </location>
</feature>
<feature type="transmembrane region" description="Helical" evidence="2">
    <location>
        <begin position="262"/>
        <end position="282"/>
    </location>
</feature>
<feature type="chain" id="PRO_5046041049" evidence="3">
    <location>
        <begin position="28"/>
        <end position="285"/>
    </location>
</feature>
<dbReference type="PANTHER" id="PTHR34360:SF2">
    <property type="entry name" value="MYOSIN HEAVY CHAIN-LIKE PROTEIN"/>
    <property type="match status" value="1"/>
</dbReference>
<evidence type="ECO:0000256" key="3">
    <source>
        <dbReference type="SAM" id="SignalP"/>
    </source>
</evidence>
<reference evidence="4 5" key="1">
    <citation type="journal article" date="2023" name="Plants (Basel)">
        <title>Bridging the Gap: Combining Genomics and Transcriptomics Approaches to Understand Stylosanthes scabra, an Orphan Legume from the Brazilian Caatinga.</title>
        <authorList>
            <person name="Ferreira-Neto J.R.C."/>
            <person name="da Silva M.D."/>
            <person name="Binneck E."/>
            <person name="de Melo N.F."/>
            <person name="da Silva R.H."/>
            <person name="de Melo A.L.T.M."/>
            <person name="Pandolfi V."/>
            <person name="Bustamante F.O."/>
            <person name="Brasileiro-Vidal A.C."/>
            <person name="Benko-Iseppon A.M."/>
        </authorList>
    </citation>
    <scope>NUCLEOTIDE SEQUENCE [LARGE SCALE GENOMIC DNA]</scope>
    <source>
        <tissue evidence="4">Leaves</tissue>
    </source>
</reference>
<keyword evidence="2" id="KW-1133">Transmembrane helix</keyword>
<feature type="signal peptide" evidence="3">
    <location>
        <begin position="1"/>
        <end position="27"/>
    </location>
</feature>
<dbReference type="SUPFAM" id="SSF57997">
    <property type="entry name" value="Tropomyosin"/>
    <property type="match status" value="1"/>
</dbReference>
<keyword evidence="5" id="KW-1185">Reference proteome</keyword>
<gene>
    <name evidence="4" type="ORF">PIB30_002737</name>
</gene>
<evidence type="ECO:0000256" key="1">
    <source>
        <dbReference type="SAM" id="Coils"/>
    </source>
</evidence>
<name>A0ABU6S2I1_9FABA</name>
<dbReference type="Proteomes" id="UP001341840">
    <property type="component" value="Unassembled WGS sequence"/>
</dbReference>